<feature type="compositionally biased region" description="Basic and acidic residues" evidence="4">
    <location>
        <begin position="609"/>
        <end position="618"/>
    </location>
</feature>
<comment type="caution">
    <text evidence="6">The sequence shown here is derived from an EMBL/GenBank/DDBJ whole genome shotgun (WGS) entry which is preliminary data.</text>
</comment>
<feature type="region of interest" description="Disordered" evidence="4">
    <location>
        <begin position="609"/>
        <end position="629"/>
    </location>
</feature>
<dbReference type="EMBL" id="JAUIZM010000004">
    <property type="protein sequence ID" value="KAK1386419.1"/>
    <property type="molecule type" value="Genomic_DNA"/>
</dbReference>
<dbReference type="Pfam" id="PF10536">
    <property type="entry name" value="PMD"/>
    <property type="match status" value="1"/>
</dbReference>
<dbReference type="AlphaFoldDB" id="A0AAD8MVB2"/>
<reference evidence="6" key="1">
    <citation type="submission" date="2023-02" db="EMBL/GenBank/DDBJ databases">
        <title>Genome of toxic invasive species Heracleum sosnowskyi carries increased number of genes despite the absence of recent whole-genome duplications.</title>
        <authorList>
            <person name="Schelkunov M."/>
            <person name="Shtratnikova V."/>
            <person name="Makarenko M."/>
            <person name="Klepikova A."/>
            <person name="Omelchenko D."/>
            <person name="Novikova G."/>
            <person name="Obukhova E."/>
            <person name="Bogdanov V."/>
            <person name="Penin A."/>
            <person name="Logacheva M."/>
        </authorList>
    </citation>
    <scope>NUCLEOTIDE SEQUENCE</scope>
    <source>
        <strain evidence="6">Hsosn_3</strain>
        <tissue evidence="6">Leaf</tissue>
    </source>
</reference>
<keyword evidence="2" id="KW-0645">Protease</keyword>
<organism evidence="6 7">
    <name type="scientific">Heracleum sosnowskyi</name>
    <dbReference type="NCBI Taxonomy" id="360622"/>
    <lineage>
        <taxon>Eukaryota</taxon>
        <taxon>Viridiplantae</taxon>
        <taxon>Streptophyta</taxon>
        <taxon>Embryophyta</taxon>
        <taxon>Tracheophyta</taxon>
        <taxon>Spermatophyta</taxon>
        <taxon>Magnoliopsida</taxon>
        <taxon>eudicotyledons</taxon>
        <taxon>Gunneridae</taxon>
        <taxon>Pentapetalae</taxon>
        <taxon>asterids</taxon>
        <taxon>campanulids</taxon>
        <taxon>Apiales</taxon>
        <taxon>Apiaceae</taxon>
        <taxon>Apioideae</taxon>
        <taxon>apioid superclade</taxon>
        <taxon>Tordylieae</taxon>
        <taxon>Tordyliinae</taxon>
        <taxon>Heracleum</taxon>
    </lineage>
</organism>
<dbReference type="InterPro" id="IPR019557">
    <property type="entry name" value="AminoTfrase-like_pln_mobile"/>
</dbReference>
<name>A0AAD8MVB2_9APIA</name>
<keyword evidence="3" id="KW-0378">Hydrolase</keyword>
<gene>
    <name evidence="6" type="ORF">POM88_014597</name>
</gene>
<dbReference type="SUPFAM" id="SSF54001">
    <property type="entry name" value="Cysteine proteinases"/>
    <property type="match status" value="1"/>
</dbReference>
<dbReference type="GO" id="GO:0010073">
    <property type="term" value="P:meristem maintenance"/>
    <property type="evidence" value="ECO:0007669"/>
    <property type="project" value="InterPro"/>
</dbReference>
<evidence type="ECO:0000313" key="7">
    <source>
        <dbReference type="Proteomes" id="UP001237642"/>
    </source>
</evidence>
<accession>A0AAD8MVB2</accession>
<sequence>MEDYSQRLEDILPGPISQTVIFDNAYHVSQEVWDGVDRGTLECYSGNRLMRSWFLNDAQKEILDMTGFGLFANNDVVLQNDTALVTALVERWRPETNTFFMRQGEMTVTLQDVHYILGLPTTGHPLVGAAIHNPKAYFTRNWFEDLTDPEIDLAMDKRGGIKYTWLHKRYGGDPGNDPQKITLHTKAYLMLVVGSVLFPTNSRNVVHPRYIAPFFFLDRIHTYSWGSAVLGYLYRGLERAARKGAVSVSGCLLLLQIWSYERFDIGLPIADPERESFPVAEYWARSTVVKETSEGKGKVSEEEATEGTGNEAGKDKGKKKRKVIEADNEELKGKGKEKAKGKGKGKKKGNEEDEDIGLTVEDLSVDKVVLGKRPRRHISKGPHHSLPHYRGEFDGVGSDRVQWTPYDHFHESDDEDVDGDGYMYWDDYEGFYAGSARLPLIHYDIVEYQHSDRVLRQLGLRQGIPRSPVDMTQYRKAKQSFVTWDWRSVWFAEIGEWLRFSASPSDCVFDDSHFVSDVEYGAWYTEISRLRVGKPQPHPKPEYSTRELFNNLKAYELIMKGLEFCQKIDASIPVEYRDEFVRIAPTFLDPFCSFMKEVRGPSYKPPKFENVDLGDKAKKTPPSSSRPEKLDVRRLRDRKWQINKPLSESKKEAIKSIWGWGSDGEVKMKEGIVHKSFHLSAKAMLSLAPGTWIDDRIIYTYMTLLRDHEEEIAMGNVFERKPTYYFMDPLFMTLARKMDFQRETQRVTNFYLHWATCGVGPAINKVDFIFFPTCVNENHWILFVFAVKKWGVIQLDPLCDDAEYPAEERVMVGLLANMLRYLDRNAMNFPKEAPKVQAWSRRPKQRNSKDCGLFVMKYMDYLLQGYEMESLQWEDEDMEIFRYRIAKELQQGKPRRIPGFLMRQRIENA</sequence>
<keyword evidence="7" id="KW-1185">Reference proteome</keyword>
<reference evidence="6" key="2">
    <citation type="submission" date="2023-05" db="EMBL/GenBank/DDBJ databases">
        <authorList>
            <person name="Schelkunov M.I."/>
        </authorList>
    </citation>
    <scope>NUCLEOTIDE SEQUENCE</scope>
    <source>
        <strain evidence="6">Hsosn_3</strain>
        <tissue evidence="6">Leaf</tissue>
    </source>
</reference>
<feature type="domain" description="Ubiquitin-like protease family profile" evidence="5">
    <location>
        <begin position="677"/>
        <end position="862"/>
    </location>
</feature>
<evidence type="ECO:0000256" key="1">
    <source>
        <dbReference type="ARBA" id="ARBA00005234"/>
    </source>
</evidence>
<dbReference type="InterPro" id="IPR044824">
    <property type="entry name" value="MAIN-like"/>
</dbReference>
<evidence type="ECO:0000256" key="4">
    <source>
        <dbReference type="SAM" id="MobiDB-lite"/>
    </source>
</evidence>
<dbReference type="InterPro" id="IPR038765">
    <property type="entry name" value="Papain-like_cys_pep_sf"/>
</dbReference>
<evidence type="ECO:0000256" key="2">
    <source>
        <dbReference type="ARBA" id="ARBA00022670"/>
    </source>
</evidence>
<dbReference type="GO" id="GO:0006508">
    <property type="term" value="P:proteolysis"/>
    <property type="evidence" value="ECO:0007669"/>
    <property type="project" value="UniProtKB-KW"/>
</dbReference>
<proteinExistence type="inferred from homology"/>
<comment type="similarity">
    <text evidence="1">Belongs to the peptidase C48 family.</text>
</comment>
<dbReference type="InterPro" id="IPR003653">
    <property type="entry name" value="Peptidase_C48_C"/>
</dbReference>
<evidence type="ECO:0000259" key="5">
    <source>
        <dbReference type="PROSITE" id="PS50600"/>
    </source>
</evidence>
<dbReference type="Gene3D" id="3.40.395.10">
    <property type="entry name" value="Adenoviral Proteinase, Chain A"/>
    <property type="match status" value="1"/>
</dbReference>
<feature type="compositionally biased region" description="Basic and acidic residues" evidence="4">
    <location>
        <begin position="323"/>
        <end position="340"/>
    </location>
</feature>
<evidence type="ECO:0000256" key="3">
    <source>
        <dbReference type="ARBA" id="ARBA00022801"/>
    </source>
</evidence>
<dbReference type="Proteomes" id="UP001237642">
    <property type="component" value="Unassembled WGS sequence"/>
</dbReference>
<dbReference type="PANTHER" id="PTHR46033:SF8">
    <property type="entry name" value="PROTEIN MAINTENANCE OF MERISTEMS-LIKE"/>
    <property type="match status" value="1"/>
</dbReference>
<dbReference type="PANTHER" id="PTHR46033">
    <property type="entry name" value="PROTEIN MAIN-LIKE 2"/>
    <property type="match status" value="1"/>
</dbReference>
<feature type="region of interest" description="Disordered" evidence="4">
    <location>
        <begin position="293"/>
        <end position="353"/>
    </location>
</feature>
<dbReference type="PROSITE" id="PS50600">
    <property type="entry name" value="ULP_PROTEASE"/>
    <property type="match status" value="1"/>
</dbReference>
<protein>
    <recommendedName>
        <fullName evidence="5">Ubiquitin-like protease family profile domain-containing protein</fullName>
    </recommendedName>
</protein>
<dbReference type="Pfam" id="PF02902">
    <property type="entry name" value="Peptidase_C48"/>
    <property type="match status" value="1"/>
</dbReference>
<dbReference type="GO" id="GO:0008234">
    <property type="term" value="F:cysteine-type peptidase activity"/>
    <property type="evidence" value="ECO:0007669"/>
    <property type="project" value="InterPro"/>
</dbReference>
<evidence type="ECO:0000313" key="6">
    <source>
        <dbReference type="EMBL" id="KAK1386419.1"/>
    </source>
</evidence>